<evidence type="ECO:0000256" key="1">
    <source>
        <dbReference type="SAM" id="MobiDB-lite"/>
    </source>
</evidence>
<dbReference type="GO" id="GO:0071108">
    <property type="term" value="P:protein K48-linked deubiquitination"/>
    <property type="evidence" value="ECO:0007669"/>
    <property type="project" value="TreeGrafter"/>
</dbReference>
<dbReference type="GO" id="GO:0004843">
    <property type="term" value="F:cysteine-type deubiquitinase activity"/>
    <property type="evidence" value="ECO:0007669"/>
    <property type="project" value="InterPro"/>
</dbReference>
<feature type="compositionally biased region" description="Polar residues" evidence="1">
    <location>
        <begin position="644"/>
        <end position="656"/>
    </location>
</feature>
<accession>A0A7C9FI63</accession>
<reference evidence="3" key="2">
    <citation type="submission" date="2020-07" db="EMBL/GenBank/DDBJ databases">
        <authorList>
            <person name="Vera ALvarez R."/>
            <person name="Arias-Moreno D.M."/>
            <person name="Jimenez-Jacinto V."/>
            <person name="Jimenez-Bremont J.F."/>
            <person name="Swaminathan K."/>
            <person name="Moose S.P."/>
            <person name="Guerrero-Gonzalez M.L."/>
            <person name="Marino-Ramirez L."/>
            <person name="Landsman D."/>
            <person name="Rodriguez-Kessler M."/>
            <person name="Delgado-Sanchez P."/>
        </authorList>
    </citation>
    <scope>NUCLEOTIDE SEQUENCE</scope>
    <source>
        <tissue evidence="3">Cladode</tissue>
    </source>
</reference>
<dbReference type="Pfam" id="PF04424">
    <property type="entry name" value="MINDY_DUB"/>
    <property type="match status" value="2"/>
</dbReference>
<feature type="region of interest" description="Disordered" evidence="1">
    <location>
        <begin position="614"/>
        <end position="671"/>
    </location>
</feature>
<dbReference type="GO" id="GO:0016807">
    <property type="term" value="F:cysteine-type carboxypeptidase activity"/>
    <property type="evidence" value="ECO:0007669"/>
    <property type="project" value="TreeGrafter"/>
</dbReference>
<dbReference type="InterPro" id="IPR033979">
    <property type="entry name" value="MINDY_domain"/>
</dbReference>
<feature type="region of interest" description="Disordered" evidence="1">
    <location>
        <begin position="248"/>
        <end position="269"/>
    </location>
</feature>
<dbReference type="GO" id="GO:1990380">
    <property type="term" value="F:K48-linked deubiquitinase activity"/>
    <property type="evidence" value="ECO:0007669"/>
    <property type="project" value="InterPro"/>
</dbReference>
<feature type="domain" description="MINDY deubiquitinase" evidence="2">
    <location>
        <begin position="458"/>
        <end position="561"/>
    </location>
</feature>
<feature type="compositionally biased region" description="Basic and acidic residues" evidence="1">
    <location>
        <begin position="248"/>
        <end position="263"/>
    </location>
</feature>
<evidence type="ECO:0000259" key="2">
    <source>
        <dbReference type="Pfam" id="PF04424"/>
    </source>
</evidence>
<dbReference type="PANTHER" id="PTHR18063:SF6">
    <property type="entry name" value="UBIQUITIN CARBOXYL-TERMINAL HYDROLASE"/>
    <property type="match status" value="1"/>
</dbReference>
<dbReference type="PANTHER" id="PTHR18063">
    <property type="entry name" value="NF-E2 INDUCIBLE PROTEIN"/>
    <property type="match status" value="1"/>
</dbReference>
<feature type="domain" description="MINDY deubiquitinase" evidence="2">
    <location>
        <begin position="22"/>
        <end position="216"/>
    </location>
</feature>
<feature type="region of interest" description="Disordered" evidence="1">
    <location>
        <begin position="390"/>
        <end position="409"/>
    </location>
</feature>
<dbReference type="GO" id="GO:0005829">
    <property type="term" value="C:cytosol"/>
    <property type="evidence" value="ECO:0007669"/>
    <property type="project" value="TreeGrafter"/>
</dbReference>
<sequence length="671" mass="73640">MACSEEQPEPESKLAGECVVLHKTKTVDFFGRSTPIILQNDNGPCPLLAICNVLLLKNQLNLSPDISEVSQEKLLSLVADRLIDSNSNVKNKDSGYVENQEQNIADAIDLLPRLTTGIDVNIKFRRIDDFEFTRECAIFDLLDIPLYHGWLVDPQDDETAEAIGSKSYNTIMSDLVSLETRKMKEEGKDRLDEDCIDFAAATAATLGVPSPNISRAKSFDGSSISDQKILRKGDAEEEAQLERVLKVSENEGESKMDPDKDVYMSKTTPEHPPPLHVSEGYSCNGSPDVKPSLSGSGDVPNDCNRMVLSREENAGSLNFGDVGERHSHRLTAVQSEEGSLSNDLTRCCIDTSTIDEPTPSSSLVKDTVHNQPVENLSTPADSVDELTKQNGYVDHGDSQSSSGRRGGVEAIDSFNSSLDGSEPIYEGEECIQDSGGPVCEGGEPVYEGEMVLAEQADKVAKDVSGAGSNDEITLRQGELISNFLKSNASQLTFYGLFALQEGLKERELCVFFRNNHFSTMFKFEGELYLLATDQGFMNQPDLVWEKLNEVNGDTLFVTSNFKEFRLESSTNGIWDERNAVASTADYLASIDNSGQASSNMNSDLQLAIALQQQEFEQQQPQRHATQQQPSSNGSSRLITGPQVPRSSNRATSSSVRQEQKSKDKSSNCKLM</sequence>
<reference evidence="3" key="1">
    <citation type="journal article" date="2013" name="J. Plant Res.">
        <title>Effect of fungi and light on seed germination of three Opuntia species from semiarid lands of central Mexico.</title>
        <authorList>
            <person name="Delgado-Sanchez P."/>
            <person name="Jimenez-Bremont J.F."/>
            <person name="Guerrero-Gonzalez Mde L."/>
            <person name="Flores J."/>
        </authorList>
    </citation>
    <scope>NUCLEOTIDE SEQUENCE</scope>
    <source>
        <tissue evidence="3">Cladode</tissue>
    </source>
</reference>
<name>A0A7C9FI63_OPUST</name>
<organism evidence="3">
    <name type="scientific">Opuntia streptacantha</name>
    <name type="common">Prickly pear cactus</name>
    <name type="synonym">Opuntia cardona</name>
    <dbReference type="NCBI Taxonomy" id="393608"/>
    <lineage>
        <taxon>Eukaryota</taxon>
        <taxon>Viridiplantae</taxon>
        <taxon>Streptophyta</taxon>
        <taxon>Embryophyta</taxon>
        <taxon>Tracheophyta</taxon>
        <taxon>Spermatophyta</taxon>
        <taxon>Magnoliopsida</taxon>
        <taxon>eudicotyledons</taxon>
        <taxon>Gunneridae</taxon>
        <taxon>Pentapetalae</taxon>
        <taxon>Caryophyllales</taxon>
        <taxon>Cactineae</taxon>
        <taxon>Cactaceae</taxon>
        <taxon>Opuntioideae</taxon>
        <taxon>Opuntia</taxon>
    </lineage>
</organism>
<feature type="compositionally biased region" description="Low complexity" evidence="1">
    <location>
        <begin position="614"/>
        <end position="628"/>
    </location>
</feature>
<dbReference type="AlphaFoldDB" id="A0A7C9FI63"/>
<evidence type="ECO:0000313" key="3">
    <source>
        <dbReference type="EMBL" id="MBA4680608.1"/>
    </source>
</evidence>
<dbReference type="InterPro" id="IPR007518">
    <property type="entry name" value="MINDY"/>
</dbReference>
<feature type="compositionally biased region" description="Basic and acidic residues" evidence="1">
    <location>
        <begin position="657"/>
        <end position="671"/>
    </location>
</feature>
<dbReference type="GO" id="GO:0071944">
    <property type="term" value="C:cell periphery"/>
    <property type="evidence" value="ECO:0007669"/>
    <property type="project" value="TreeGrafter"/>
</dbReference>
<protein>
    <recommendedName>
        <fullName evidence="2">MINDY deubiquitinase domain-containing protein</fullName>
    </recommendedName>
</protein>
<dbReference type="EMBL" id="GISG01287763">
    <property type="protein sequence ID" value="MBA4680608.1"/>
    <property type="molecule type" value="Transcribed_RNA"/>
</dbReference>
<proteinExistence type="predicted"/>